<organism evidence="3">
    <name type="scientific">freshwater metagenome</name>
    <dbReference type="NCBI Taxonomy" id="449393"/>
    <lineage>
        <taxon>unclassified sequences</taxon>
        <taxon>metagenomes</taxon>
        <taxon>ecological metagenomes</taxon>
    </lineage>
</organism>
<feature type="domain" description="DUF4190" evidence="2">
    <location>
        <begin position="244"/>
        <end position="294"/>
    </location>
</feature>
<accession>A0A6J6C060</accession>
<feature type="transmembrane region" description="Helical" evidence="1">
    <location>
        <begin position="101"/>
        <end position="128"/>
    </location>
</feature>
<sequence length="313" mass="33393">MSDTTNQVEEPNQSLNQAAVAKKPAIQPLLMISGILSLFAGVYSLQSFSWVPDVIEWAQSPDNVAPFITWMYLLVFALTPLLAFGAAYFATIKRDLKRHAIVATAAYVAPAIVAIILDAIYISITYGIESVDFVSLLRNFAPVDESSMVEIIGLILLIINIVVAWIAVLVLRDSPASNSNTNAFAGAPTMPNQQPIGYDPQTGAPVYAQPVQAQPVGYDPQTGAPIYAQTGHMRPESQLPLIALIGGLVFPLLGIIVGHIALGQMKRGEIPSSNMGLAKTGLILGYVFMALGFLALAIYIALFAAIAGSGLYF</sequence>
<dbReference type="AlphaFoldDB" id="A0A6J6C060"/>
<feature type="transmembrane region" description="Helical" evidence="1">
    <location>
        <begin position="70"/>
        <end position="89"/>
    </location>
</feature>
<keyword evidence="1" id="KW-1133">Transmembrane helix</keyword>
<feature type="transmembrane region" description="Helical" evidence="1">
    <location>
        <begin position="29"/>
        <end position="50"/>
    </location>
</feature>
<proteinExistence type="predicted"/>
<gene>
    <name evidence="3" type="ORF">UFOPK1410_00869</name>
</gene>
<evidence type="ECO:0000313" key="3">
    <source>
        <dbReference type="EMBL" id="CAB4544397.1"/>
    </source>
</evidence>
<dbReference type="InterPro" id="IPR025241">
    <property type="entry name" value="DUF4190"/>
</dbReference>
<keyword evidence="1" id="KW-0812">Transmembrane</keyword>
<evidence type="ECO:0000256" key="1">
    <source>
        <dbReference type="SAM" id="Phobius"/>
    </source>
</evidence>
<dbReference type="EMBL" id="CAEZSH010000123">
    <property type="protein sequence ID" value="CAB4544397.1"/>
    <property type="molecule type" value="Genomic_DNA"/>
</dbReference>
<name>A0A6J6C060_9ZZZZ</name>
<evidence type="ECO:0000259" key="2">
    <source>
        <dbReference type="Pfam" id="PF13828"/>
    </source>
</evidence>
<dbReference type="Pfam" id="PF13828">
    <property type="entry name" value="DUF4190"/>
    <property type="match status" value="1"/>
</dbReference>
<keyword evidence="1" id="KW-0472">Membrane</keyword>
<feature type="transmembrane region" description="Helical" evidence="1">
    <location>
        <begin position="282"/>
        <end position="307"/>
    </location>
</feature>
<protein>
    <submittedName>
        <fullName evidence="3">Unannotated protein</fullName>
    </submittedName>
</protein>
<feature type="transmembrane region" description="Helical" evidence="1">
    <location>
        <begin position="241"/>
        <end position="262"/>
    </location>
</feature>
<reference evidence="3" key="1">
    <citation type="submission" date="2020-05" db="EMBL/GenBank/DDBJ databases">
        <authorList>
            <person name="Chiriac C."/>
            <person name="Salcher M."/>
            <person name="Ghai R."/>
            <person name="Kavagutti S V."/>
        </authorList>
    </citation>
    <scope>NUCLEOTIDE SEQUENCE</scope>
</reference>
<feature type="transmembrane region" description="Helical" evidence="1">
    <location>
        <begin position="148"/>
        <end position="171"/>
    </location>
</feature>